<protein>
    <submittedName>
        <fullName evidence="2">Uncharacterized protein</fullName>
    </submittedName>
</protein>
<accession>G3IQG7</accession>
<reference evidence="2 3" key="1">
    <citation type="submission" date="2011-06" db="EMBL/GenBank/DDBJ databases">
        <title>Genomic sequence of Methylobacter tundripaludum SV96.</title>
        <authorList>
            <consortium name="US DOE Joint Genome Institute"/>
            <person name="Lucas S."/>
            <person name="Han J."/>
            <person name="Lapidus A."/>
            <person name="Cheng J.-F."/>
            <person name="Goodwin L."/>
            <person name="Pitluck S."/>
            <person name="Held B."/>
            <person name="Detter J.C."/>
            <person name="Han C."/>
            <person name="Tapia R."/>
            <person name="Land M."/>
            <person name="Hauser L."/>
            <person name="Kyrpides N."/>
            <person name="Ivanova N."/>
            <person name="Ovchinnikova G."/>
            <person name="Pagani I."/>
            <person name="Klotz M.G."/>
            <person name="Dispirito A.A."/>
            <person name="Murrell J.C."/>
            <person name="Dunfield P."/>
            <person name="Kalyuzhnaya M.G."/>
            <person name="Svenning M."/>
            <person name="Trotsenko Y.A."/>
            <person name="Stein L.Y."/>
            <person name="Woyke T."/>
        </authorList>
    </citation>
    <scope>NUCLEOTIDE SEQUENCE [LARGE SCALE GENOMIC DNA]</scope>
    <source>
        <strain evidence="3">ATCC BAA-1195 / DSM 17260 / SV96</strain>
    </source>
</reference>
<keyword evidence="3" id="KW-1185">Reference proteome</keyword>
<keyword evidence="1" id="KW-0812">Transmembrane</keyword>
<evidence type="ECO:0000256" key="1">
    <source>
        <dbReference type="SAM" id="Phobius"/>
    </source>
</evidence>
<gene>
    <name evidence="2" type="ORF">Mettu_0850</name>
</gene>
<evidence type="ECO:0000313" key="3">
    <source>
        <dbReference type="Proteomes" id="UP000004664"/>
    </source>
</evidence>
<dbReference type="AlphaFoldDB" id="G3IQG7"/>
<dbReference type="STRING" id="697282.Mettu_0850"/>
<dbReference type="RefSeq" id="WP_006890028.1">
    <property type="nucleotide sequence ID" value="NZ_JH109152.1"/>
</dbReference>
<keyword evidence="1" id="KW-0472">Membrane</keyword>
<proteinExistence type="predicted"/>
<feature type="transmembrane region" description="Helical" evidence="1">
    <location>
        <begin position="12"/>
        <end position="28"/>
    </location>
</feature>
<organism evidence="2 3">
    <name type="scientific">Methylobacter tundripaludum (strain ATCC BAA-1195 / DSM 17260 / SV96)</name>
    <dbReference type="NCBI Taxonomy" id="697282"/>
    <lineage>
        <taxon>Bacteria</taxon>
        <taxon>Pseudomonadati</taxon>
        <taxon>Pseudomonadota</taxon>
        <taxon>Gammaproteobacteria</taxon>
        <taxon>Methylococcales</taxon>
        <taxon>Methylococcaceae</taxon>
        <taxon>Methylobacter</taxon>
    </lineage>
</organism>
<dbReference type="EMBL" id="JH109152">
    <property type="protein sequence ID" value="EGW22053.1"/>
    <property type="molecule type" value="Genomic_DNA"/>
</dbReference>
<evidence type="ECO:0000313" key="2">
    <source>
        <dbReference type="EMBL" id="EGW22053.1"/>
    </source>
</evidence>
<keyword evidence="1" id="KW-1133">Transmembrane helix</keyword>
<name>G3IQG7_METTV</name>
<dbReference type="HOGENOM" id="CLU_2844895_0_0_6"/>
<dbReference type="Proteomes" id="UP000004664">
    <property type="component" value="Unassembled WGS sequence"/>
</dbReference>
<sequence length="65" mass="7410">MPSLNPWVIEDVPQFFFIMPLSSIFIIRNSASRRVVARIVGMVLNYIIIVPQKIVDVCPPKLTLL</sequence>